<gene>
    <name evidence="2" type="ORF">HXK09_01745</name>
</gene>
<evidence type="ECO:0000313" key="2">
    <source>
        <dbReference type="EMBL" id="MBF0965890.1"/>
    </source>
</evidence>
<name>A0A929WTR2_9ACTO</name>
<dbReference type="Gene3D" id="2.160.10.10">
    <property type="entry name" value="Hexapeptide repeat proteins"/>
    <property type="match status" value="1"/>
</dbReference>
<dbReference type="InterPro" id="IPR001451">
    <property type="entry name" value="Hexapep"/>
</dbReference>
<comment type="caution">
    <text evidence="2">The sequence shown here is derived from an EMBL/GenBank/DDBJ whole genome shotgun (WGS) entry which is preliminary data.</text>
</comment>
<dbReference type="Proteomes" id="UP000759246">
    <property type="component" value="Unassembled WGS sequence"/>
</dbReference>
<dbReference type="Pfam" id="PF14602">
    <property type="entry name" value="Hexapep_2"/>
    <property type="match status" value="1"/>
</dbReference>
<evidence type="ECO:0000256" key="1">
    <source>
        <dbReference type="SAM" id="MobiDB-lite"/>
    </source>
</evidence>
<dbReference type="CDD" id="cd03358">
    <property type="entry name" value="LbH_WxcM_N_like"/>
    <property type="match status" value="1"/>
</dbReference>
<dbReference type="PANTHER" id="PTHR43300">
    <property type="entry name" value="ACETYLTRANSFERASE"/>
    <property type="match status" value="1"/>
</dbReference>
<proteinExistence type="predicted"/>
<accession>A0A929WTR2</accession>
<dbReference type="PANTHER" id="PTHR43300:SF4">
    <property type="entry name" value="ACYL-[ACYL-CARRIER-PROTEIN]--UDP-N-ACETYLGLUCOSAMINE O-ACYLTRANSFERASE"/>
    <property type="match status" value="1"/>
</dbReference>
<dbReference type="EMBL" id="JABZGF010000021">
    <property type="protein sequence ID" value="MBF0965890.1"/>
    <property type="molecule type" value="Genomic_DNA"/>
</dbReference>
<dbReference type="AlphaFoldDB" id="A0A929WTR2"/>
<sequence length="220" mass="23001">MIESSADVAPSAQVAPSARVWHLAQVREGASIGEETIIGRGAYIGEGVRVGARCKIQNHALVYEPASLADGVFIGPAAVLTNDHCPRAINMDGTLKAATDWTRVGVTVERGASIGARAVCVAPLRIGAWASVGAGAVVTRDVAPYALVVGVPARRVGWVGEAGVPLVPTENTNEAMERQWVCPATGRRYVERDGTLSPEEAQASSPNTAEAPDQTSEEHQ</sequence>
<reference evidence="2" key="1">
    <citation type="submission" date="2020-04" db="EMBL/GenBank/DDBJ databases">
        <title>Deep metagenomics examines the oral microbiome during advanced dental caries in children, revealing novel taxa and co-occurrences with host molecules.</title>
        <authorList>
            <person name="Baker J.L."/>
            <person name="Morton J.T."/>
            <person name="Dinis M."/>
            <person name="Alvarez R."/>
            <person name="Tran N.C."/>
            <person name="Knight R."/>
            <person name="Edlund A."/>
        </authorList>
    </citation>
    <scope>NUCLEOTIDE SEQUENCE</scope>
    <source>
        <strain evidence="2">JCVI_30_bin.13</strain>
    </source>
</reference>
<dbReference type="Pfam" id="PF00132">
    <property type="entry name" value="Hexapep"/>
    <property type="match status" value="1"/>
</dbReference>
<protein>
    <submittedName>
        <fullName evidence="2">N-acetyltransferase</fullName>
    </submittedName>
</protein>
<organism evidence="2 3">
    <name type="scientific">Actinomyces bouchesdurhonensis</name>
    <dbReference type="NCBI Taxonomy" id="1852361"/>
    <lineage>
        <taxon>Bacteria</taxon>
        <taxon>Bacillati</taxon>
        <taxon>Actinomycetota</taxon>
        <taxon>Actinomycetes</taxon>
        <taxon>Actinomycetales</taxon>
        <taxon>Actinomycetaceae</taxon>
        <taxon>Actinomyces</taxon>
    </lineage>
</organism>
<evidence type="ECO:0000313" key="3">
    <source>
        <dbReference type="Proteomes" id="UP000759246"/>
    </source>
</evidence>
<dbReference type="SUPFAM" id="SSF51161">
    <property type="entry name" value="Trimeric LpxA-like enzymes"/>
    <property type="match status" value="1"/>
</dbReference>
<feature type="region of interest" description="Disordered" evidence="1">
    <location>
        <begin position="189"/>
        <end position="220"/>
    </location>
</feature>
<dbReference type="InterPro" id="IPR011004">
    <property type="entry name" value="Trimer_LpxA-like_sf"/>
</dbReference>
<dbReference type="InterPro" id="IPR050179">
    <property type="entry name" value="Trans_hexapeptide_repeat"/>
</dbReference>